<comment type="caution">
    <text evidence="2">The sequence shown here is derived from an EMBL/GenBank/DDBJ whole genome shotgun (WGS) entry which is preliminary data.</text>
</comment>
<dbReference type="EMBL" id="JACXVP010000006">
    <property type="protein sequence ID" value="KAG5598473.1"/>
    <property type="molecule type" value="Genomic_DNA"/>
</dbReference>
<dbReference type="AlphaFoldDB" id="A0A9J5YDW5"/>
<organism evidence="2 3">
    <name type="scientific">Solanum commersonii</name>
    <name type="common">Commerson's wild potato</name>
    <name type="synonym">Commerson's nightshade</name>
    <dbReference type="NCBI Taxonomy" id="4109"/>
    <lineage>
        <taxon>Eukaryota</taxon>
        <taxon>Viridiplantae</taxon>
        <taxon>Streptophyta</taxon>
        <taxon>Embryophyta</taxon>
        <taxon>Tracheophyta</taxon>
        <taxon>Spermatophyta</taxon>
        <taxon>Magnoliopsida</taxon>
        <taxon>eudicotyledons</taxon>
        <taxon>Gunneridae</taxon>
        <taxon>Pentapetalae</taxon>
        <taxon>asterids</taxon>
        <taxon>lamiids</taxon>
        <taxon>Solanales</taxon>
        <taxon>Solanaceae</taxon>
        <taxon>Solanoideae</taxon>
        <taxon>Solaneae</taxon>
        <taxon>Solanum</taxon>
    </lineage>
</organism>
<proteinExistence type="predicted"/>
<keyword evidence="1" id="KW-0812">Transmembrane</keyword>
<accession>A0A9J5YDW5</accession>
<reference evidence="2 3" key="1">
    <citation type="submission" date="2020-09" db="EMBL/GenBank/DDBJ databases">
        <title>De no assembly of potato wild relative species, Solanum commersonii.</title>
        <authorList>
            <person name="Cho K."/>
        </authorList>
    </citation>
    <scope>NUCLEOTIDE SEQUENCE [LARGE SCALE GENOMIC DNA]</scope>
    <source>
        <strain evidence="2">LZ3.2</strain>
        <tissue evidence="2">Leaf</tissue>
    </source>
</reference>
<protein>
    <submittedName>
        <fullName evidence="2">Uncharacterized protein</fullName>
    </submittedName>
</protein>
<evidence type="ECO:0000313" key="3">
    <source>
        <dbReference type="Proteomes" id="UP000824120"/>
    </source>
</evidence>
<sequence length="335" mass="36919">MSRILLKERGAFGNADTGGAWLSSDEWEMALDLPLRRKELRQILGGKIRELLVARGERPTKIGYVWTEVISRVDGPTFKQSITLSIGDFETVEGSKKDLTAFFPGKDQPWEREGTVRRNGTTGESSLPKCELQTHLSHIDQGFLSATSGPPVTSLATELGVHRHIETLFRKRFGALRLSAQTRGDRPCQYMDLASPPWVMNSRCIFEEYHAPELDTPARITGDSYKNDGEVNRGFGGEAASAAGGAGSTHCSWSTWSPGRLEKLEGILLTLAGFLGKFSAYAVSSIAYVMVKFRDAYPKVSGFIRDHPRGHQDLVVDLSPGKFNIACNSIREILA</sequence>
<evidence type="ECO:0000256" key="1">
    <source>
        <dbReference type="SAM" id="Phobius"/>
    </source>
</evidence>
<evidence type="ECO:0000313" key="2">
    <source>
        <dbReference type="EMBL" id="KAG5598473.1"/>
    </source>
</evidence>
<feature type="transmembrane region" description="Helical" evidence="1">
    <location>
        <begin position="267"/>
        <end position="291"/>
    </location>
</feature>
<keyword evidence="1" id="KW-1133">Transmembrane helix</keyword>
<keyword evidence="1" id="KW-0472">Membrane</keyword>
<dbReference type="Proteomes" id="UP000824120">
    <property type="component" value="Chromosome 6"/>
</dbReference>
<keyword evidence="3" id="KW-1185">Reference proteome</keyword>
<gene>
    <name evidence="2" type="ORF">H5410_029843</name>
</gene>
<name>A0A9J5YDW5_SOLCO</name>